<dbReference type="InterPro" id="IPR000397">
    <property type="entry name" value="Heat_shock_Hsp33"/>
</dbReference>
<evidence type="ECO:0000256" key="5">
    <source>
        <dbReference type="ARBA" id="ARBA00023284"/>
    </source>
</evidence>
<dbReference type="SUPFAM" id="SSF118352">
    <property type="entry name" value="HSP33 redox switch-like"/>
    <property type="match status" value="1"/>
</dbReference>
<evidence type="ECO:0000256" key="1">
    <source>
        <dbReference type="ARBA" id="ARBA00022490"/>
    </source>
</evidence>
<dbReference type="InterPro" id="IPR016154">
    <property type="entry name" value="Heat_shock_Hsp33_C"/>
</dbReference>
<sequence>MTDTSAVQTETGFDTVLRFILPDRDCRGRLVRLGPVLDEILSAHDYPPPVKHCLAEALVLTALMGSMLKDEQDQMTIQARSEEGLIRLLVCDYRDGALRGYAEVAPDVPAQVGANPRLETLFGKGHLAVTFDLASTGQRYQGIVPLEGENLSEAIETYFAQSEQLPTRVRTAMAFGQDGGIAGGMLVQHLADGEEGRERLHVRFDHPEWEHVSILADTISHGELVDQALSMEALVWRLFHEEHELRTDGLVPLRKGCRCSAEHYASILSRFGKEERAEMANDAGDIVVDCAFCSREFAIPGMLDEVS</sequence>
<evidence type="ECO:0000313" key="7">
    <source>
        <dbReference type="Proteomes" id="UP000265366"/>
    </source>
</evidence>
<comment type="caution">
    <text evidence="6">The sequence shown here is derived from an EMBL/GenBank/DDBJ whole genome shotgun (WGS) entry which is preliminary data.</text>
</comment>
<dbReference type="GO" id="GO:0042026">
    <property type="term" value="P:protein refolding"/>
    <property type="evidence" value="ECO:0007669"/>
    <property type="project" value="TreeGrafter"/>
</dbReference>
<gene>
    <name evidence="6" type="ORF">D2V17_10760</name>
</gene>
<proteinExistence type="predicted"/>
<keyword evidence="2" id="KW-0862">Zinc</keyword>
<keyword evidence="1" id="KW-0963">Cytoplasm</keyword>
<dbReference type="GO" id="GO:0051082">
    <property type="term" value="F:unfolded protein binding"/>
    <property type="evidence" value="ECO:0007669"/>
    <property type="project" value="InterPro"/>
</dbReference>
<dbReference type="PANTHER" id="PTHR30111:SF1">
    <property type="entry name" value="33 KDA CHAPERONIN"/>
    <property type="match status" value="1"/>
</dbReference>
<reference evidence="6 7" key="1">
    <citation type="submission" date="2018-08" db="EMBL/GenBank/DDBJ databases">
        <title>Erythrobacter zhengii sp.nov., a bacterium isolated from deep-sea sediment.</title>
        <authorList>
            <person name="Fang C."/>
            <person name="Wu Y.-H."/>
            <person name="Sun C."/>
            <person name="Wang H."/>
            <person name="Cheng H."/>
            <person name="Meng F.-X."/>
            <person name="Wang C.-S."/>
            <person name="Xu X.-W."/>
        </authorList>
    </citation>
    <scope>NUCLEOTIDE SEQUENCE [LARGE SCALE GENOMIC DNA]</scope>
    <source>
        <strain evidence="6 7">CCTCC AB 2015396</strain>
    </source>
</reference>
<accession>A0A3A1P3V8</accession>
<evidence type="ECO:0000256" key="2">
    <source>
        <dbReference type="ARBA" id="ARBA00022833"/>
    </source>
</evidence>
<dbReference type="PANTHER" id="PTHR30111">
    <property type="entry name" value="33 KDA CHAPERONIN"/>
    <property type="match status" value="1"/>
</dbReference>
<dbReference type="CDD" id="cd00498">
    <property type="entry name" value="Hsp33"/>
    <property type="match status" value="1"/>
</dbReference>
<dbReference type="Pfam" id="PF01430">
    <property type="entry name" value="HSP33"/>
    <property type="match status" value="1"/>
</dbReference>
<dbReference type="OrthoDB" id="9793753at2"/>
<dbReference type="InterPro" id="IPR023212">
    <property type="entry name" value="Hsp33_helix_hairpin_bin_dom_sf"/>
</dbReference>
<keyword evidence="7" id="KW-1185">Reference proteome</keyword>
<keyword evidence="5" id="KW-0676">Redox-active center</keyword>
<dbReference type="Gene3D" id="1.10.287.480">
    <property type="entry name" value="helix hairpin bin"/>
    <property type="match status" value="1"/>
</dbReference>
<dbReference type="SUPFAM" id="SSF64397">
    <property type="entry name" value="Hsp33 domain"/>
    <property type="match status" value="1"/>
</dbReference>
<name>A0A3A1P3V8_9SPHN</name>
<dbReference type="Proteomes" id="UP000265366">
    <property type="component" value="Unassembled WGS sequence"/>
</dbReference>
<evidence type="ECO:0000313" key="6">
    <source>
        <dbReference type="EMBL" id="RIV85340.1"/>
    </source>
</evidence>
<keyword evidence="3" id="KW-1015">Disulfide bond</keyword>
<dbReference type="GO" id="GO:0044183">
    <property type="term" value="F:protein folding chaperone"/>
    <property type="evidence" value="ECO:0007669"/>
    <property type="project" value="TreeGrafter"/>
</dbReference>
<dbReference type="Gene3D" id="3.90.1280.10">
    <property type="entry name" value="HSP33 redox switch-like"/>
    <property type="match status" value="1"/>
</dbReference>
<dbReference type="InterPro" id="IPR016153">
    <property type="entry name" value="Heat_shock_Hsp33_N"/>
</dbReference>
<organism evidence="6 7">
    <name type="scientific">Aurantiacibacter xanthus</name>
    <dbReference type="NCBI Taxonomy" id="1784712"/>
    <lineage>
        <taxon>Bacteria</taxon>
        <taxon>Pseudomonadati</taxon>
        <taxon>Pseudomonadota</taxon>
        <taxon>Alphaproteobacteria</taxon>
        <taxon>Sphingomonadales</taxon>
        <taxon>Erythrobacteraceae</taxon>
        <taxon>Aurantiacibacter</taxon>
    </lineage>
</organism>
<evidence type="ECO:0000256" key="4">
    <source>
        <dbReference type="ARBA" id="ARBA00023186"/>
    </source>
</evidence>
<keyword evidence="4" id="KW-0143">Chaperone</keyword>
<dbReference type="AlphaFoldDB" id="A0A3A1P3V8"/>
<dbReference type="EMBL" id="QXFM01000099">
    <property type="protein sequence ID" value="RIV85340.1"/>
    <property type="molecule type" value="Genomic_DNA"/>
</dbReference>
<dbReference type="PIRSF" id="PIRSF005261">
    <property type="entry name" value="Heat_shock_Hsp33"/>
    <property type="match status" value="1"/>
</dbReference>
<evidence type="ECO:0000256" key="3">
    <source>
        <dbReference type="ARBA" id="ARBA00023157"/>
    </source>
</evidence>
<dbReference type="RefSeq" id="WP_119592967.1">
    <property type="nucleotide sequence ID" value="NZ_QXFM01000099.1"/>
</dbReference>
<dbReference type="GO" id="GO:0005737">
    <property type="term" value="C:cytoplasm"/>
    <property type="evidence" value="ECO:0007669"/>
    <property type="project" value="InterPro"/>
</dbReference>
<dbReference type="Gene3D" id="3.55.30.10">
    <property type="entry name" value="Hsp33 domain"/>
    <property type="match status" value="1"/>
</dbReference>
<protein>
    <submittedName>
        <fullName evidence="6">Hsp33 family molecular chaperone HslO</fullName>
    </submittedName>
</protein>